<dbReference type="InterPro" id="IPR001128">
    <property type="entry name" value="Cyt_P450"/>
</dbReference>
<evidence type="ECO:0000256" key="13">
    <source>
        <dbReference type="RuleBase" id="RU368045"/>
    </source>
</evidence>
<name>A0A7L2BVR5_9PASS</name>
<dbReference type="InterPro" id="IPR017972">
    <property type="entry name" value="Cyt_P450_CS"/>
</dbReference>
<feature type="non-terminal residue" evidence="15">
    <location>
        <position position="1"/>
    </location>
</feature>
<dbReference type="SUPFAM" id="SSF48264">
    <property type="entry name" value="Cytochrome P450"/>
    <property type="match status" value="1"/>
</dbReference>
<comment type="cofactor">
    <cofactor evidence="1 11 13">
        <name>heme</name>
        <dbReference type="ChEBI" id="CHEBI:30413"/>
    </cofactor>
</comment>
<organism evidence="15 16">
    <name type="scientific">Alaudala cheleensis</name>
    <name type="common">Asian short-toed lark</name>
    <dbReference type="NCBI Taxonomy" id="670337"/>
    <lineage>
        <taxon>Eukaryota</taxon>
        <taxon>Metazoa</taxon>
        <taxon>Chordata</taxon>
        <taxon>Craniata</taxon>
        <taxon>Vertebrata</taxon>
        <taxon>Euteleostomi</taxon>
        <taxon>Archelosauria</taxon>
        <taxon>Archosauria</taxon>
        <taxon>Dinosauria</taxon>
        <taxon>Saurischia</taxon>
        <taxon>Theropoda</taxon>
        <taxon>Coelurosauria</taxon>
        <taxon>Aves</taxon>
        <taxon>Neognathae</taxon>
        <taxon>Neoaves</taxon>
        <taxon>Telluraves</taxon>
        <taxon>Australaves</taxon>
        <taxon>Passeriformes</taxon>
        <taxon>Sylvioidea</taxon>
        <taxon>Alaudidae</taxon>
        <taxon>Alaudala</taxon>
    </lineage>
</organism>
<dbReference type="GO" id="GO:0042448">
    <property type="term" value="P:progesterone metabolic process"/>
    <property type="evidence" value="ECO:0007669"/>
    <property type="project" value="TreeGrafter"/>
</dbReference>
<dbReference type="GO" id="GO:0005789">
    <property type="term" value="C:endoplasmic reticulum membrane"/>
    <property type="evidence" value="ECO:0007669"/>
    <property type="project" value="UniProtKB-SubCell"/>
</dbReference>
<reference evidence="15 16" key="1">
    <citation type="submission" date="2019-09" db="EMBL/GenBank/DDBJ databases">
        <title>Bird 10,000 Genomes (B10K) Project - Family phase.</title>
        <authorList>
            <person name="Zhang G."/>
        </authorList>
    </citation>
    <scope>NUCLEOTIDE SEQUENCE [LARGE SCALE GENOMIC DNA]</scope>
    <source>
        <strain evidence="15">B10K-DU-001-15</strain>
        <tissue evidence="15">Muscle</tissue>
    </source>
</reference>
<evidence type="ECO:0000256" key="4">
    <source>
        <dbReference type="ARBA" id="ARBA00022723"/>
    </source>
</evidence>
<keyword evidence="14" id="KW-0812">Transmembrane</keyword>
<evidence type="ECO:0000313" key="16">
    <source>
        <dbReference type="Proteomes" id="UP000571582"/>
    </source>
</evidence>
<evidence type="ECO:0000313" key="15">
    <source>
        <dbReference type="EMBL" id="NXQ28266.1"/>
    </source>
</evidence>
<keyword evidence="8 11" id="KW-0408">Iron</keyword>
<dbReference type="AlphaFoldDB" id="A0A7L2BVR5"/>
<evidence type="ECO:0000256" key="3">
    <source>
        <dbReference type="ARBA" id="ARBA00022617"/>
    </source>
</evidence>
<evidence type="ECO:0000256" key="6">
    <source>
        <dbReference type="ARBA" id="ARBA00022848"/>
    </source>
</evidence>
<comment type="similarity">
    <text evidence="2 12">Belongs to the cytochrome P450 family.</text>
</comment>
<keyword evidence="7 12" id="KW-0560">Oxidoreductase</keyword>
<dbReference type="CDD" id="cd20676">
    <property type="entry name" value="CYP1A"/>
    <property type="match status" value="1"/>
</dbReference>
<dbReference type="GO" id="GO:0020037">
    <property type="term" value="F:heme binding"/>
    <property type="evidence" value="ECO:0007669"/>
    <property type="project" value="UniProtKB-UniRule"/>
</dbReference>
<dbReference type="PANTHER" id="PTHR24289:SF21">
    <property type="entry name" value="CYTOCHROME P450 1A"/>
    <property type="match status" value="1"/>
</dbReference>
<feature type="transmembrane region" description="Helical" evidence="14">
    <location>
        <begin position="15"/>
        <end position="36"/>
    </location>
</feature>
<dbReference type="PROSITE" id="PS00086">
    <property type="entry name" value="CYTOCHROME_P450"/>
    <property type="match status" value="1"/>
</dbReference>
<evidence type="ECO:0000256" key="7">
    <source>
        <dbReference type="ARBA" id="ARBA00023002"/>
    </source>
</evidence>
<dbReference type="GO" id="GO:0046677">
    <property type="term" value="P:response to antibiotic"/>
    <property type="evidence" value="ECO:0007669"/>
    <property type="project" value="UniProtKB-ARBA"/>
</dbReference>
<keyword evidence="10 14" id="KW-0472">Membrane</keyword>
<feature type="non-terminal residue" evidence="15">
    <location>
        <position position="529"/>
    </location>
</feature>
<dbReference type="InterPro" id="IPR008066">
    <property type="entry name" value="Cyt_P450_E_grp-I_CYP1"/>
</dbReference>
<evidence type="ECO:0000256" key="9">
    <source>
        <dbReference type="ARBA" id="ARBA00023033"/>
    </source>
</evidence>
<evidence type="ECO:0000256" key="11">
    <source>
        <dbReference type="PIRSR" id="PIRSR602401-1"/>
    </source>
</evidence>
<dbReference type="PRINTS" id="PR00385">
    <property type="entry name" value="P450"/>
</dbReference>
<dbReference type="PRINTS" id="PR01683">
    <property type="entry name" value="EP450ICYP1A"/>
</dbReference>
<dbReference type="GO" id="GO:0006805">
    <property type="term" value="P:xenobiotic metabolic process"/>
    <property type="evidence" value="ECO:0007669"/>
    <property type="project" value="UniProtKB-ARBA"/>
</dbReference>
<keyword evidence="5 13" id="KW-0256">Endoplasmic reticulum</keyword>
<keyword evidence="3 11" id="KW-0349">Heme</keyword>
<evidence type="ECO:0000256" key="2">
    <source>
        <dbReference type="ARBA" id="ARBA00010617"/>
    </source>
</evidence>
<comment type="subcellular location">
    <subcellularLocation>
        <location evidence="13">Endoplasmic reticulum membrane</location>
        <topology evidence="13">Peripheral membrane protein</topology>
    </subcellularLocation>
    <subcellularLocation>
        <location evidence="13">Microsome membrane</location>
        <topology evidence="13">Peripheral membrane protein</topology>
    </subcellularLocation>
</comment>
<evidence type="ECO:0000256" key="12">
    <source>
        <dbReference type="RuleBase" id="RU000461"/>
    </source>
</evidence>
<dbReference type="EC" id="1.14.14.1" evidence="13"/>
<dbReference type="GO" id="GO:0004508">
    <property type="term" value="F:steroid 17-alpha-monooxygenase activity"/>
    <property type="evidence" value="ECO:0007669"/>
    <property type="project" value="TreeGrafter"/>
</dbReference>
<evidence type="ECO:0000256" key="1">
    <source>
        <dbReference type="ARBA" id="ARBA00001971"/>
    </source>
</evidence>
<dbReference type="InterPro" id="IPR036396">
    <property type="entry name" value="Cyt_P450_sf"/>
</dbReference>
<evidence type="ECO:0000256" key="8">
    <source>
        <dbReference type="ARBA" id="ARBA00023004"/>
    </source>
</evidence>
<dbReference type="GO" id="GO:0019825">
    <property type="term" value="F:oxygen binding"/>
    <property type="evidence" value="ECO:0007669"/>
    <property type="project" value="UniProtKB-ARBA"/>
</dbReference>
<keyword evidence="6 13" id="KW-0492">Microsome</keyword>
<keyword evidence="16" id="KW-1185">Reference proteome</keyword>
<dbReference type="InterPro" id="IPR002401">
    <property type="entry name" value="Cyt_P450_E_grp-I"/>
</dbReference>
<dbReference type="EMBL" id="VWYE01010947">
    <property type="protein sequence ID" value="NXQ28266.1"/>
    <property type="molecule type" value="Genomic_DNA"/>
</dbReference>
<accession>A0A7L2BVR5</accession>
<evidence type="ECO:0000256" key="14">
    <source>
        <dbReference type="SAM" id="Phobius"/>
    </source>
</evidence>
<feature type="binding site" description="axial binding residue" evidence="11">
    <location>
        <position position="468"/>
    </location>
    <ligand>
        <name>heme</name>
        <dbReference type="ChEBI" id="CHEBI:30413"/>
    </ligand>
    <ligandPart>
        <name>Fe</name>
        <dbReference type="ChEBI" id="CHEBI:18248"/>
    </ligandPart>
</feature>
<keyword evidence="4 11" id="KW-0479">Metal-binding</keyword>
<dbReference type="GO" id="GO:0005506">
    <property type="term" value="F:iron ion binding"/>
    <property type="evidence" value="ECO:0007669"/>
    <property type="project" value="UniProtKB-UniRule"/>
</dbReference>
<sequence>AVMLKAAMWPAGSPWAVSASEVLLVAAAFCLVFALLRRLQRPVPEGLRRPPGPRGYPIVGNVLELRKDTHLALTRLSRRYGDVMEVRIGTRPVLVLSGLDTIRQALVKQGEDFMGRPDLYSFSLVTDGQSLTFSTDSGEVWKARRRLAQSALKSFSIASSPTSSSSCLLEEHVSKEAEYLVSKFLQLMEEQKRFEPYRYLVVSVANVICAMCFGKRYEHEDQELLRLVNSTEEFTDAAAAGNPADFIPVLRYLPNRSMKLFIEFNKYFLSFLQKRVKEHYETYDENNIRDITDSLIEQCLDKNLGTNTATQIPKEKIVNLVNDLFGAGFDTITTALSWSLMYLVTYPNIQKRIQEELDQTIGRERRPRLSDRGTLPYTEAFILEVFRHSSFLPFAIPHSTTKDTALNGYFIPKDRCVFINQWQVNHDEKLWKDPESFNPQRFLSADGTKVNKEDGEKVLLFGLGKRRCLGENIARWQVFLFLVTLLQQLEFSVCQGSRVDMTPIYGLSMKHKRCEHFQARQRFPMKGSS</sequence>
<dbReference type="FunFam" id="1.10.630.10:FF:000002">
    <property type="entry name" value="Cytochrome P450 1A1"/>
    <property type="match status" value="1"/>
</dbReference>
<dbReference type="Gene3D" id="1.10.630.10">
    <property type="entry name" value="Cytochrome P450"/>
    <property type="match status" value="1"/>
</dbReference>
<comment type="caution">
    <text evidence="15">The sequence shown here is derived from an EMBL/GenBank/DDBJ whole genome shotgun (WGS) entry which is preliminary data.</text>
</comment>
<keyword evidence="14" id="KW-1133">Transmembrane helix</keyword>
<evidence type="ECO:0000256" key="5">
    <source>
        <dbReference type="ARBA" id="ARBA00022824"/>
    </source>
</evidence>
<proteinExistence type="inferred from homology"/>
<protein>
    <recommendedName>
        <fullName evidence="13">Cytochrome P450 1A</fullName>
        <ecNumber evidence="13">1.14.14.1</ecNumber>
    </recommendedName>
</protein>
<dbReference type="PANTHER" id="PTHR24289">
    <property type="entry name" value="STEROID 17-ALPHA-HYDROXYLASE/17,20 LYASE"/>
    <property type="match status" value="1"/>
</dbReference>
<dbReference type="PRINTS" id="PR00463">
    <property type="entry name" value="EP450I"/>
</dbReference>
<dbReference type="GO" id="GO:0042446">
    <property type="term" value="P:hormone biosynthetic process"/>
    <property type="evidence" value="ECO:0007669"/>
    <property type="project" value="TreeGrafter"/>
</dbReference>
<dbReference type="Pfam" id="PF00067">
    <property type="entry name" value="p450"/>
    <property type="match status" value="1"/>
</dbReference>
<evidence type="ECO:0000256" key="10">
    <source>
        <dbReference type="ARBA" id="ARBA00023136"/>
    </source>
</evidence>
<comment type="function">
    <text evidence="13">Cytochromes P450 are a group of heme-thiolate monooxygenases. They oxidize a variety of structurally unrelated compounds, including steroids, fatty acids, and xenobiotics.</text>
</comment>
<keyword evidence="9 12" id="KW-0503">Monooxygenase</keyword>
<dbReference type="Proteomes" id="UP000571582">
    <property type="component" value="Unassembled WGS sequence"/>
</dbReference>
<gene>
    <name evidence="15" type="primary">Cyp1a5</name>
    <name evidence="15" type="ORF">ALACHE_R06477</name>
</gene>